<reference evidence="11 12" key="1">
    <citation type="journal article" date="2019" name="Sci. Rep.">
        <title>A high-quality genome of Eragrostis curvula grass provides insights into Poaceae evolution and supports new strategies to enhance forage quality.</title>
        <authorList>
            <person name="Carballo J."/>
            <person name="Santos B.A.C.M."/>
            <person name="Zappacosta D."/>
            <person name="Garbus I."/>
            <person name="Selva J.P."/>
            <person name="Gallo C.A."/>
            <person name="Diaz A."/>
            <person name="Albertini E."/>
            <person name="Caccamo M."/>
            <person name="Echenique V."/>
        </authorList>
    </citation>
    <scope>NUCLEOTIDE SEQUENCE [LARGE SCALE GENOMIC DNA]</scope>
    <source>
        <strain evidence="12">cv. Victoria</strain>
        <tissue evidence="11">Leaf</tissue>
    </source>
</reference>
<dbReference type="InterPro" id="IPR006702">
    <property type="entry name" value="CASP_dom"/>
</dbReference>
<feature type="transmembrane region" description="Helical" evidence="8">
    <location>
        <begin position="56"/>
        <end position="83"/>
    </location>
</feature>
<keyword evidence="9" id="KW-0732">Signal</keyword>
<evidence type="ECO:0000256" key="5">
    <source>
        <dbReference type="ARBA" id="ARBA00022692"/>
    </source>
</evidence>
<dbReference type="Pfam" id="PF04535">
    <property type="entry name" value="CASP_dom"/>
    <property type="match status" value="1"/>
</dbReference>
<dbReference type="EMBL" id="RWGY01000013">
    <property type="protein sequence ID" value="TVU24732.1"/>
    <property type="molecule type" value="Genomic_DNA"/>
</dbReference>
<keyword evidence="6 8" id="KW-1133">Transmembrane helix</keyword>
<evidence type="ECO:0000256" key="8">
    <source>
        <dbReference type="RuleBase" id="RU361233"/>
    </source>
</evidence>
<organism evidence="11 12">
    <name type="scientific">Eragrostis curvula</name>
    <name type="common">weeping love grass</name>
    <dbReference type="NCBI Taxonomy" id="38414"/>
    <lineage>
        <taxon>Eukaryota</taxon>
        <taxon>Viridiplantae</taxon>
        <taxon>Streptophyta</taxon>
        <taxon>Embryophyta</taxon>
        <taxon>Tracheophyta</taxon>
        <taxon>Spermatophyta</taxon>
        <taxon>Magnoliopsida</taxon>
        <taxon>Liliopsida</taxon>
        <taxon>Poales</taxon>
        <taxon>Poaceae</taxon>
        <taxon>PACMAD clade</taxon>
        <taxon>Chloridoideae</taxon>
        <taxon>Eragrostideae</taxon>
        <taxon>Eragrostidinae</taxon>
        <taxon>Eragrostis</taxon>
    </lineage>
</organism>
<keyword evidence="7 8" id="KW-0472">Membrane</keyword>
<comment type="subunit">
    <text evidence="3 8">Homodimer and heterodimers.</text>
</comment>
<accession>A0A5J9ULU8</accession>
<comment type="similarity">
    <text evidence="2 8">Belongs to the Casparian strip membrane proteins (CASP) family.</text>
</comment>
<sequence>MASAARTAAPYAVLILRLLTLALLAASLAIIAADKVTNNTDPESPPQKITFKDVYAYRYLLAVAVIGCAYTLLQIPFAAVSIARRKRVVGGSDDVALLLLFADVAAAMLLATGAAAGFGLTYDAKKFFDGFFDGVQLPEVQQLHRDINRFFMLAFVSSGLMLAAAACVGLMVMVSAYSLVK</sequence>
<feature type="non-terminal residue" evidence="11">
    <location>
        <position position="1"/>
    </location>
</feature>
<dbReference type="PANTHER" id="PTHR33573:SF17">
    <property type="entry name" value="CASP-LIKE PROTEIN 4D1"/>
    <property type="match status" value="1"/>
</dbReference>
<feature type="transmembrane region" description="Helical" evidence="8">
    <location>
        <begin position="150"/>
        <end position="180"/>
    </location>
</feature>
<evidence type="ECO:0000313" key="11">
    <source>
        <dbReference type="EMBL" id="TVU24732.1"/>
    </source>
</evidence>
<evidence type="ECO:0000256" key="9">
    <source>
        <dbReference type="SAM" id="SignalP"/>
    </source>
</evidence>
<dbReference type="GO" id="GO:0005886">
    <property type="term" value="C:plasma membrane"/>
    <property type="evidence" value="ECO:0007669"/>
    <property type="project" value="UniProtKB-SubCell"/>
</dbReference>
<dbReference type="Proteomes" id="UP000324897">
    <property type="component" value="Chromosome 2"/>
</dbReference>
<feature type="transmembrane region" description="Helical" evidence="8">
    <location>
        <begin position="95"/>
        <end position="122"/>
    </location>
</feature>
<dbReference type="PANTHER" id="PTHR33573">
    <property type="entry name" value="CASP-LIKE PROTEIN 4A4"/>
    <property type="match status" value="1"/>
</dbReference>
<feature type="chain" id="PRO_5023931965" description="CASP-like protein" evidence="9">
    <location>
        <begin position="34"/>
        <end position="181"/>
    </location>
</feature>
<evidence type="ECO:0000256" key="3">
    <source>
        <dbReference type="ARBA" id="ARBA00011489"/>
    </source>
</evidence>
<evidence type="ECO:0000256" key="1">
    <source>
        <dbReference type="ARBA" id="ARBA00004651"/>
    </source>
</evidence>
<evidence type="ECO:0000256" key="2">
    <source>
        <dbReference type="ARBA" id="ARBA00007651"/>
    </source>
</evidence>
<comment type="subcellular location">
    <subcellularLocation>
        <location evidence="1 8">Cell membrane</location>
        <topology evidence="1 8">Multi-pass membrane protein</topology>
    </subcellularLocation>
</comment>
<keyword evidence="4 8" id="KW-1003">Cell membrane</keyword>
<keyword evidence="12" id="KW-1185">Reference proteome</keyword>
<feature type="signal peptide" evidence="9">
    <location>
        <begin position="1"/>
        <end position="33"/>
    </location>
</feature>
<dbReference type="Gramene" id="TVU24732">
    <property type="protein sequence ID" value="TVU24732"/>
    <property type="gene ID" value="EJB05_27186"/>
</dbReference>
<keyword evidence="5 8" id="KW-0812">Transmembrane</keyword>
<name>A0A5J9ULU8_9POAL</name>
<evidence type="ECO:0000259" key="10">
    <source>
        <dbReference type="Pfam" id="PF04535"/>
    </source>
</evidence>
<proteinExistence type="inferred from homology"/>
<dbReference type="OrthoDB" id="685197at2759"/>
<evidence type="ECO:0000313" key="12">
    <source>
        <dbReference type="Proteomes" id="UP000324897"/>
    </source>
</evidence>
<comment type="caution">
    <text evidence="8">Lacks conserved residue(s) required for the propagation of feature annotation.</text>
</comment>
<dbReference type="AlphaFoldDB" id="A0A5J9ULU8"/>
<comment type="caution">
    <text evidence="11">The sequence shown here is derived from an EMBL/GenBank/DDBJ whole genome shotgun (WGS) entry which is preliminary data.</text>
</comment>
<gene>
    <name evidence="11" type="ORF">EJB05_27186</name>
</gene>
<evidence type="ECO:0000256" key="7">
    <source>
        <dbReference type="ARBA" id="ARBA00023136"/>
    </source>
</evidence>
<protein>
    <recommendedName>
        <fullName evidence="8">CASP-like protein</fullName>
    </recommendedName>
</protein>
<evidence type="ECO:0000256" key="4">
    <source>
        <dbReference type="ARBA" id="ARBA00022475"/>
    </source>
</evidence>
<feature type="domain" description="Casparian strip membrane protein" evidence="10">
    <location>
        <begin position="11"/>
        <end position="126"/>
    </location>
</feature>
<evidence type="ECO:0000256" key="6">
    <source>
        <dbReference type="ARBA" id="ARBA00022989"/>
    </source>
</evidence>